<dbReference type="GO" id="GO:0003882">
    <property type="term" value="F:CDP-diacylglycerol-serine O-phosphatidyltransferase activity"/>
    <property type="evidence" value="ECO:0007669"/>
    <property type="project" value="UniProtKB-EC"/>
</dbReference>
<sequence>MTSQADPTWLKDLAGTDIDPDGVEILLDTASFRQRLLNAIKQAKHRIYMAALYLQDDEAGREVLHALYQAKQVNPALDIKVLVDFHRAQRGLIGKGPQVGNDAFYRATAAEYEHNIEILGVPVKNREWMGVLHMKGYVVDDLVLYSGASINNVYLHQGDRYRYDRYHLIQSSALADSMVAYMEDNLIASSAVPSLLDESIPTTKQMKGQVRQLRQRLSRARYQLDDARGSGVNLYPLAGLGRLDNQLNKTIQKLLTSADKRVFICTPYFNLPKPLMSVVNKLLKRGVEVEIVIGDKTANDFYIPPEQDFSPVGALPYLYEQNLRRFAKRHRKAIDKGLLNLRLWWHEQNSYHLKGIQVDDDFYLLTGNNLNPRAWALDLENGLLIQDKGHQLKQKFAKERQQILTHTTRVDRYEQLESIDVYPEPVKKLLKRLRRVRADVLLKRIL</sequence>
<dbReference type="InterPro" id="IPR025202">
    <property type="entry name" value="PLD-like_dom"/>
</dbReference>
<dbReference type="EC" id="2.7.8.8" evidence="9"/>
<evidence type="ECO:0000256" key="1">
    <source>
        <dbReference type="ARBA" id="ARBA00010682"/>
    </source>
</evidence>
<dbReference type="GO" id="GO:0032049">
    <property type="term" value="P:cardiolipin biosynthetic process"/>
    <property type="evidence" value="ECO:0007669"/>
    <property type="project" value="InterPro"/>
</dbReference>
<dbReference type="Pfam" id="PF13091">
    <property type="entry name" value="PLDc_2"/>
    <property type="match status" value="2"/>
</dbReference>
<comment type="caution">
    <text evidence="9">The sequence shown here is derived from an EMBL/GenBank/DDBJ whole genome shotgun (WGS) entry which is preliminary data.</text>
</comment>
<dbReference type="EMBL" id="SWCJ01000002">
    <property type="protein sequence ID" value="TKB57638.1"/>
    <property type="molecule type" value="Genomic_DNA"/>
</dbReference>
<proteinExistence type="inferred from homology"/>
<accession>A0A4U1BUK3</accession>
<dbReference type="InterPro" id="IPR016270">
    <property type="entry name" value="PGS1"/>
</dbReference>
<dbReference type="PROSITE" id="PS50035">
    <property type="entry name" value="PLD"/>
    <property type="match status" value="1"/>
</dbReference>
<dbReference type="AlphaFoldDB" id="A0A4U1BUK3"/>
<keyword evidence="2" id="KW-0444">Lipid biosynthesis</keyword>
<dbReference type="PANTHER" id="PTHR12586:SF1">
    <property type="entry name" value="CDP-DIACYLGLYCEROL--GLYCEROL-3-PHOSPHATE 3-PHOSPHATIDYLTRANSFERASE, MITOCHONDRIAL"/>
    <property type="match status" value="1"/>
</dbReference>
<dbReference type="RefSeq" id="WP_136862283.1">
    <property type="nucleotide sequence ID" value="NZ_SWCJ01000002.1"/>
</dbReference>
<evidence type="ECO:0000256" key="4">
    <source>
        <dbReference type="ARBA" id="ARBA00022737"/>
    </source>
</evidence>
<keyword evidence="3 9" id="KW-0808">Transferase</keyword>
<dbReference type="SMART" id="SM00155">
    <property type="entry name" value="PLDc"/>
    <property type="match status" value="2"/>
</dbReference>
<dbReference type="CDD" id="cd09134">
    <property type="entry name" value="PLDc_PSS_G_neg_1"/>
    <property type="match status" value="1"/>
</dbReference>
<dbReference type="GO" id="GO:0008444">
    <property type="term" value="F:CDP-diacylglycerol-glycerol-3-phosphate 3-phosphatidyltransferase activity"/>
    <property type="evidence" value="ECO:0007669"/>
    <property type="project" value="InterPro"/>
</dbReference>
<protein>
    <submittedName>
        <fullName evidence="9">CDP-diacylglycerol--serine O-phosphatidyltransferase</fullName>
        <ecNumber evidence="9">2.7.8.8</ecNumber>
    </submittedName>
</protein>
<name>A0A4U1BUK3_9GAMM</name>
<dbReference type="Gene3D" id="3.30.870.10">
    <property type="entry name" value="Endonuclease Chain A"/>
    <property type="match status" value="2"/>
</dbReference>
<feature type="domain" description="PLD phosphodiesterase" evidence="8">
    <location>
        <begin position="347"/>
        <end position="374"/>
    </location>
</feature>
<evidence type="ECO:0000256" key="6">
    <source>
        <dbReference type="ARBA" id="ARBA00023209"/>
    </source>
</evidence>
<evidence type="ECO:0000256" key="2">
    <source>
        <dbReference type="ARBA" id="ARBA00022516"/>
    </source>
</evidence>
<evidence type="ECO:0000256" key="5">
    <source>
        <dbReference type="ARBA" id="ARBA00023098"/>
    </source>
</evidence>
<evidence type="ECO:0000256" key="3">
    <source>
        <dbReference type="ARBA" id="ARBA00022679"/>
    </source>
</evidence>
<reference evidence="9 10" key="1">
    <citation type="submission" date="2019-04" db="EMBL/GenBank/DDBJ databases">
        <authorList>
            <person name="Hwang J.C."/>
        </authorList>
    </citation>
    <scope>NUCLEOTIDE SEQUENCE [LARGE SCALE GENOMIC DNA]</scope>
    <source>
        <strain evidence="9 10">IMCC35002</strain>
    </source>
</reference>
<evidence type="ECO:0000259" key="8">
    <source>
        <dbReference type="PROSITE" id="PS50035"/>
    </source>
</evidence>
<keyword evidence="5" id="KW-0443">Lipid metabolism</keyword>
<dbReference type="NCBIfam" id="NF006946">
    <property type="entry name" value="PRK09428.1"/>
    <property type="match status" value="1"/>
</dbReference>
<dbReference type="SUPFAM" id="SSF56024">
    <property type="entry name" value="Phospholipase D/nuclease"/>
    <property type="match status" value="2"/>
</dbReference>
<evidence type="ECO:0000256" key="7">
    <source>
        <dbReference type="ARBA" id="ARBA00023264"/>
    </source>
</evidence>
<keyword evidence="10" id="KW-1185">Reference proteome</keyword>
<comment type="similarity">
    <text evidence="1">Belongs to the CDP-alcohol phosphatidyltransferase class-II family.</text>
</comment>
<dbReference type="PIRSF" id="PIRSF000850">
    <property type="entry name" value="Phospholipase_D_PSS"/>
    <property type="match status" value="1"/>
</dbReference>
<keyword evidence="6" id="KW-0594">Phospholipid biosynthesis</keyword>
<dbReference type="InterPro" id="IPR001736">
    <property type="entry name" value="PLipase_D/transphosphatidylase"/>
</dbReference>
<dbReference type="Proteomes" id="UP000305675">
    <property type="component" value="Unassembled WGS sequence"/>
</dbReference>
<gene>
    <name evidence="9" type="primary">pssA</name>
    <name evidence="9" type="ORF">FCL42_03115</name>
</gene>
<organism evidence="9 10">
    <name type="scientific">Ferrimonas aestuarii</name>
    <dbReference type="NCBI Taxonomy" id="2569539"/>
    <lineage>
        <taxon>Bacteria</taxon>
        <taxon>Pseudomonadati</taxon>
        <taxon>Pseudomonadota</taxon>
        <taxon>Gammaproteobacteria</taxon>
        <taxon>Alteromonadales</taxon>
        <taxon>Ferrimonadaceae</taxon>
        <taxon>Ferrimonas</taxon>
    </lineage>
</organism>
<keyword evidence="7" id="KW-1208">Phospholipid metabolism</keyword>
<dbReference type="GO" id="GO:0005829">
    <property type="term" value="C:cytosol"/>
    <property type="evidence" value="ECO:0007669"/>
    <property type="project" value="TreeGrafter"/>
</dbReference>
<dbReference type="PANTHER" id="PTHR12586">
    <property type="entry name" value="CDP-DIACYLGLYCEROL--SERINE O-PHOSPHATIDYLTRANSFERASE"/>
    <property type="match status" value="1"/>
</dbReference>
<evidence type="ECO:0000313" key="9">
    <source>
        <dbReference type="EMBL" id="TKB57638.1"/>
    </source>
</evidence>
<dbReference type="OrthoDB" id="8543662at2"/>
<dbReference type="CDD" id="cd09136">
    <property type="entry name" value="PLDc_PSS_G_neg_2"/>
    <property type="match status" value="1"/>
</dbReference>
<keyword evidence="4" id="KW-0677">Repeat</keyword>
<evidence type="ECO:0000313" key="10">
    <source>
        <dbReference type="Proteomes" id="UP000305675"/>
    </source>
</evidence>